<dbReference type="SUPFAM" id="SSF101082">
    <property type="entry name" value="Typo IV secretion system protein TraC"/>
    <property type="match status" value="1"/>
</dbReference>
<evidence type="ECO:0000313" key="4">
    <source>
        <dbReference type="Proteomes" id="UP001193501"/>
    </source>
</evidence>
<accession>A0AAE4YC94</accession>
<reference evidence="3" key="1">
    <citation type="submission" date="2020-01" db="EMBL/GenBank/DDBJ databases">
        <authorList>
            <person name="Chen W.-M."/>
        </authorList>
    </citation>
    <scope>NUCLEOTIDE SEQUENCE</scope>
    <source>
        <strain evidence="3">CYK-10</strain>
    </source>
</reference>
<organism evidence="3 4">
    <name type="scientific">Stagnihabitans tardus</name>
    <dbReference type="NCBI Taxonomy" id="2699202"/>
    <lineage>
        <taxon>Bacteria</taxon>
        <taxon>Pseudomonadati</taxon>
        <taxon>Pseudomonadota</taxon>
        <taxon>Alphaproteobacteria</taxon>
        <taxon>Rhodobacterales</taxon>
        <taxon>Paracoccaceae</taxon>
        <taxon>Stagnihabitans</taxon>
    </lineage>
</organism>
<keyword evidence="1" id="KW-0175">Coiled coil</keyword>
<dbReference type="AlphaFoldDB" id="A0AAE4YC94"/>
<evidence type="ECO:0000256" key="1">
    <source>
        <dbReference type="SAM" id="Coils"/>
    </source>
</evidence>
<evidence type="ECO:0000256" key="2">
    <source>
        <dbReference type="SAM" id="MobiDB-lite"/>
    </source>
</evidence>
<dbReference type="InterPro" id="IPR014158">
    <property type="entry name" value="T4SS_VirB5"/>
</dbReference>
<sequence length="368" mass="39252">MPVIDGTNLAKNIEQLQAALRDAENQIAQIEELKKQVETGLEQLTNLEGILGSISGLNEIASLYNSVEDLRSRAAKITDLSGFQDALTIGDFDGLLDSLLDGDVTMGDKMAAEYMRDTLEGAGLTSETLAGLSSSTNPQDKLIATTAATSATAMGVAQLSYEEAAQSLARIDGLVAEIANQEGLKESIDLNTRMAAETNYMLGQMWRLNAAAGLAAGQTGVNWAAEQAKEKSFFDYSGPNDDAGISSGGGGCCPRLPCQLRCGRRHRHFQRFSVDRRNPGSGGRTGCGCCSQPPDRDAAARDRDLCGCRKGALRRGDRPARGDQRLALQGGRATGLHHCGEEQGSEGGGMRLPLRRIQLRQLHVGDLE</sequence>
<evidence type="ECO:0000313" key="3">
    <source>
        <dbReference type="EMBL" id="NBZ90016.1"/>
    </source>
</evidence>
<protein>
    <submittedName>
        <fullName evidence="3">Uncharacterized protein</fullName>
    </submittedName>
</protein>
<name>A0AAE4YC94_9RHOB</name>
<dbReference type="EMBL" id="JAABNR010000045">
    <property type="protein sequence ID" value="NBZ90016.1"/>
    <property type="molecule type" value="Genomic_DNA"/>
</dbReference>
<proteinExistence type="predicted"/>
<gene>
    <name evidence="3" type="ORF">GV832_20750</name>
</gene>
<comment type="caution">
    <text evidence="3">The sequence shown here is derived from an EMBL/GenBank/DDBJ whole genome shotgun (WGS) entry which is preliminary data.</text>
</comment>
<feature type="region of interest" description="Disordered" evidence="2">
    <location>
        <begin position="274"/>
        <end position="294"/>
    </location>
</feature>
<feature type="coiled-coil region" evidence="1">
    <location>
        <begin position="6"/>
        <end position="50"/>
    </location>
</feature>
<dbReference type="Proteomes" id="UP001193501">
    <property type="component" value="Unassembled WGS sequence"/>
</dbReference>
<keyword evidence="4" id="KW-1185">Reference proteome</keyword>
<dbReference type="Pfam" id="PF07996">
    <property type="entry name" value="T4SS"/>
    <property type="match status" value="1"/>
</dbReference>
<dbReference type="InterPro" id="IPR023220">
    <property type="entry name" value="T4SS_VirB5-domain"/>
</dbReference>
<feature type="region of interest" description="Disordered" evidence="2">
    <location>
        <begin position="332"/>
        <end position="352"/>
    </location>
</feature>
<dbReference type="Gene3D" id="1.20.58.430">
    <property type="entry name" value="Type IV secretion system, VirB5-domain"/>
    <property type="match status" value="1"/>
</dbReference>